<keyword evidence="1" id="KW-0472">Membrane</keyword>
<dbReference type="AlphaFoldDB" id="A0A975IDK8"/>
<dbReference type="SUPFAM" id="SSF53756">
    <property type="entry name" value="UDP-Glycosyltransferase/glycogen phosphorylase"/>
    <property type="match status" value="1"/>
</dbReference>
<accession>A0A975IDK8</accession>
<protein>
    <submittedName>
        <fullName evidence="2">CDP-glycerol glycerophosphotransferase family protein</fullName>
    </submittedName>
</protein>
<keyword evidence="1" id="KW-1133">Transmembrane helix</keyword>
<reference evidence="2" key="1">
    <citation type="submission" date="2020-05" db="EMBL/GenBank/DDBJ databases">
        <authorList>
            <person name="Zeng H."/>
            <person name="Chan Y.K."/>
            <person name="Watt R.M."/>
        </authorList>
    </citation>
    <scope>NUCLEOTIDE SEQUENCE</scope>
    <source>
        <strain evidence="2">ATCC 700773</strain>
    </source>
</reference>
<dbReference type="InterPro" id="IPR007554">
    <property type="entry name" value="Glycerophosphate_synth"/>
</dbReference>
<dbReference type="InterPro" id="IPR043148">
    <property type="entry name" value="TagF_C"/>
</dbReference>
<dbReference type="EMBL" id="CP054257">
    <property type="protein sequence ID" value="QTQ12883.1"/>
    <property type="molecule type" value="Genomic_DNA"/>
</dbReference>
<reference evidence="2" key="2">
    <citation type="journal article" date="2021" name="Microbiol. Resour. Announc.">
        <title>Complete Genome Sequences of Three Human Oral Treponema parvum Isolates.</title>
        <authorList>
            <person name="Zeng H."/>
            <person name="Watt R.M."/>
        </authorList>
    </citation>
    <scope>NUCLEOTIDE SEQUENCE</scope>
    <source>
        <strain evidence="2">ATCC 700773</strain>
    </source>
</reference>
<dbReference type="Gene3D" id="3.40.50.12580">
    <property type="match status" value="1"/>
</dbReference>
<proteinExistence type="predicted"/>
<dbReference type="GO" id="GO:0016020">
    <property type="term" value="C:membrane"/>
    <property type="evidence" value="ECO:0007669"/>
    <property type="project" value="InterPro"/>
</dbReference>
<feature type="transmembrane region" description="Helical" evidence="1">
    <location>
        <begin position="12"/>
        <end position="30"/>
    </location>
</feature>
<dbReference type="Proteomes" id="UP000671995">
    <property type="component" value="Chromosome"/>
</dbReference>
<evidence type="ECO:0000313" key="3">
    <source>
        <dbReference type="Proteomes" id="UP000671995"/>
    </source>
</evidence>
<sequence>MYNFLYIDPGTGSMLFSILIGACATLYFLFKAFWIKLKIFITGGKAQKNDKAYKKYVIYSEDKRYWNVFKPILDDFENRKIDITYYVATESDPVFAEKYEYVHPEVIGEGNKAFAKLNMLSAGFVLMSTPGLQVYQLKRSKNVKHYSHIFHSPGDPTMYRLFGIDYFDSILCTGDYQFNDIREMEKQRNLPAKTLLTVGCTYLDVFKQKIEKLPNDENHKFTVLVSPSWGKSALLSKYGKKLLEPLVNTGWNIIIRPHPQSKISEKEMLKELQECYKDTPNVEWDSNSDNFYSLKKADIMITDFSGIIWDYTFLCDKPVMYANAEMDLAPYDAYDIDHEIWQFETVKKIGIKVEEKDFANIKEIIQNASDSPKLSEERKKAKEQAWMFIGEAGKRTADFMIKTMEEANT</sequence>
<gene>
    <name evidence="2" type="ORF">HRI96_05855</name>
</gene>
<dbReference type="GO" id="GO:0047355">
    <property type="term" value="F:CDP-glycerol glycerophosphotransferase activity"/>
    <property type="evidence" value="ECO:0007669"/>
    <property type="project" value="InterPro"/>
</dbReference>
<dbReference type="Pfam" id="PF04464">
    <property type="entry name" value="Glyphos_transf"/>
    <property type="match status" value="1"/>
</dbReference>
<organism evidence="2 3">
    <name type="scientific">Treponema parvum</name>
    <dbReference type="NCBI Taxonomy" id="138851"/>
    <lineage>
        <taxon>Bacteria</taxon>
        <taxon>Pseudomonadati</taxon>
        <taxon>Spirochaetota</taxon>
        <taxon>Spirochaetia</taxon>
        <taxon>Spirochaetales</taxon>
        <taxon>Treponemataceae</taxon>
        <taxon>Treponema</taxon>
    </lineage>
</organism>
<evidence type="ECO:0000313" key="2">
    <source>
        <dbReference type="EMBL" id="QTQ12883.1"/>
    </source>
</evidence>
<keyword evidence="1" id="KW-0812">Transmembrane</keyword>
<evidence type="ECO:0000256" key="1">
    <source>
        <dbReference type="SAM" id="Phobius"/>
    </source>
</evidence>
<name>A0A975IDK8_9SPIR</name>